<reference evidence="2" key="1">
    <citation type="submission" date="2021-02" db="EMBL/GenBank/DDBJ databases">
        <authorList>
            <person name="Dougan E. K."/>
            <person name="Rhodes N."/>
            <person name="Thang M."/>
            <person name="Chan C."/>
        </authorList>
    </citation>
    <scope>NUCLEOTIDE SEQUENCE</scope>
</reference>
<protein>
    <submittedName>
        <fullName evidence="2">FXR2 protein</fullName>
    </submittedName>
</protein>
<dbReference type="EMBL" id="CAJNIZ010043427">
    <property type="protein sequence ID" value="CAE7660160.1"/>
    <property type="molecule type" value="Genomic_DNA"/>
</dbReference>
<dbReference type="AlphaFoldDB" id="A0A812VVG9"/>
<name>A0A812VVG9_SYMPI</name>
<organism evidence="2 3">
    <name type="scientific">Symbiodinium pilosum</name>
    <name type="common">Dinoflagellate</name>
    <dbReference type="NCBI Taxonomy" id="2952"/>
    <lineage>
        <taxon>Eukaryota</taxon>
        <taxon>Sar</taxon>
        <taxon>Alveolata</taxon>
        <taxon>Dinophyceae</taxon>
        <taxon>Suessiales</taxon>
        <taxon>Symbiodiniaceae</taxon>
        <taxon>Symbiodinium</taxon>
    </lineage>
</organism>
<sequence>MEAAAFVAPSALPVPPTIPAPGLPRHGGAKCQGTPGSYCAVAAAAAVSVAVTRRARRARVVRQALSDNPWDELNKQTRGTGKQRKSEAGAPWFVPGWGDEEDEDDDDEEEELERKKPVEESVYCCWVMPKKKASAILEEWAEEEEASDEQKDILQSLASTEFRDGFTVWGLSHTKEGREPGFYLIPPGDPEILTVMEAVDEEKVDVHHVAVRPSMKGMETKQAFLDWVESLRPKMVVVKRPTELYAFDLGVEEGDGKGIKKGSGPKVSKGL</sequence>
<dbReference type="Proteomes" id="UP000649617">
    <property type="component" value="Unassembled WGS sequence"/>
</dbReference>
<comment type="caution">
    <text evidence="2">The sequence shown here is derived from an EMBL/GenBank/DDBJ whole genome shotgun (WGS) entry which is preliminary data.</text>
</comment>
<evidence type="ECO:0000313" key="2">
    <source>
        <dbReference type="EMBL" id="CAE7660160.1"/>
    </source>
</evidence>
<feature type="compositionally biased region" description="Acidic residues" evidence="1">
    <location>
        <begin position="98"/>
        <end position="111"/>
    </location>
</feature>
<accession>A0A812VVG9</accession>
<evidence type="ECO:0000256" key="1">
    <source>
        <dbReference type="SAM" id="MobiDB-lite"/>
    </source>
</evidence>
<gene>
    <name evidence="2" type="primary">FXR2</name>
    <name evidence="2" type="ORF">SPIL2461_LOCUS17878</name>
</gene>
<evidence type="ECO:0000313" key="3">
    <source>
        <dbReference type="Proteomes" id="UP000649617"/>
    </source>
</evidence>
<feature type="region of interest" description="Disordered" evidence="1">
    <location>
        <begin position="71"/>
        <end position="116"/>
    </location>
</feature>
<proteinExistence type="predicted"/>
<keyword evidence="3" id="KW-1185">Reference proteome</keyword>
<dbReference type="OrthoDB" id="431059at2759"/>